<evidence type="ECO:0000256" key="1">
    <source>
        <dbReference type="SAM" id="MobiDB-lite"/>
    </source>
</evidence>
<feature type="transmembrane region" description="Helical" evidence="2">
    <location>
        <begin position="105"/>
        <end position="122"/>
    </location>
</feature>
<protein>
    <submittedName>
        <fullName evidence="3">Uncharacterized protein</fullName>
    </submittedName>
</protein>
<proteinExistence type="predicted"/>
<evidence type="ECO:0000313" key="4">
    <source>
        <dbReference type="Proteomes" id="UP000050482"/>
    </source>
</evidence>
<keyword evidence="4" id="KW-1185">Reference proteome</keyword>
<feature type="transmembrane region" description="Helical" evidence="2">
    <location>
        <begin position="64"/>
        <end position="85"/>
    </location>
</feature>
<name>A0A0P9D162_9BACL</name>
<reference evidence="3 4" key="1">
    <citation type="submission" date="2015-09" db="EMBL/GenBank/DDBJ databases">
        <title>Draft genome sequence of Alicyclobacillus ferrooxydans DSM 22381.</title>
        <authorList>
            <person name="Hemp J."/>
        </authorList>
    </citation>
    <scope>NUCLEOTIDE SEQUENCE [LARGE SCALE GENOMIC DNA]</scope>
    <source>
        <strain evidence="3 4">TC-34</strain>
    </source>
</reference>
<feature type="transmembrane region" description="Helical" evidence="2">
    <location>
        <begin position="39"/>
        <end position="57"/>
    </location>
</feature>
<feature type="transmembrane region" description="Helical" evidence="2">
    <location>
        <begin position="14"/>
        <end position="33"/>
    </location>
</feature>
<dbReference type="AlphaFoldDB" id="A0A0P9D162"/>
<organism evidence="3 4">
    <name type="scientific">Alicyclobacillus ferrooxydans</name>
    <dbReference type="NCBI Taxonomy" id="471514"/>
    <lineage>
        <taxon>Bacteria</taxon>
        <taxon>Bacillati</taxon>
        <taxon>Bacillota</taxon>
        <taxon>Bacilli</taxon>
        <taxon>Bacillales</taxon>
        <taxon>Alicyclobacillaceae</taxon>
        <taxon>Alicyclobacillus</taxon>
    </lineage>
</organism>
<comment type="caution">
    <text evidence="3">The sequence shown here is derived from an EMBL/GenBank/DDBJ whole genome shotgun (WGS) entry which is preliminary data.</text>
</comment>
<gene>
    <name evidence="3" type="ORF">AN477_13265</name>
</gene>
<evidence type="ECO:0000313" key="3">
    <source>
        <dbReference type="EMBL" id="KPV43220.1"/>
    </source>
</evidence>
<evidence type="ECO:0000256" key="2">
    <source>
        <dbReference type="SAM" id="Phobius"/>
    </source>
</evidence>
<dbReference type="OrthoDB" id="2376682at2"/>
<keyword evidence="2" id="KW-1133">Transmembrane helix</keyword>
<feature type="region of interest" description="Disordered" evidence="1">
    <location>
        <begin position="135"/>
        <end position="164"/>
    </location>
</feature>
<keyword evidence="2" id="KW-0472">Membrane</keyword>
<dbReference type="Proteomes" id="UP000050482">
    <property type="component" value="Unassembled WGS sequence"/>
</dbReference>
<dbReference type="EMBL" id="LJCO01000054">
    <property type="protein sequence ID" value="KPV43220.1"/>
    <property type="molecule type" value="Genomic_DNA"/>
</dbReference>
<keyword evidence="2" id="KW-0812">Transmembrane</keyword>
<dbReference type="RefSeq" id="WP_054969646.1">
    <property type="nucleotide sequence ID" value="NZ_LJCO01000054.1"/>
</dbReference>
<accession>A0A0P9D162</accession>
<sequence length="164" mass="18580">MSNDGLQAGIRNGIYWRFLSIAVVAVAALQVVAKYALHYPISQSLPLAELVVAYLVIPRAKERRLMNAIIGVLAAFVIGVLLEIFVPGEMQTAIAKHQLMTYIKFYVLFPLLLGLVVAFAYLRLTEWSEKKRATIEAKRNRERADSAPPPPVRRHSKKKKKRRR</sequence>
<feature type="compositionally biased region" description="Basic and acidic residues" evidence="1">
    <location>
        <begin position="135"/>
        <end position="145"/>
    </location>
</feature>
<feature type="compositionally biased region" description="Basic residues" evidence="1">
    <location>
        <begin position="152"/>
        <end position="164"/>
    </location>
</feature>
<dbReference type="PATRIC" id="fig|471514.4.peg.1353"/>